<dbReference type="GO" id="GO:0003677">
    <property type="term" value="F:DNA binding"/>
    <property type="evidence" value="ECO:0007669"/>
    <property type="project" value="UniProtKB-KW"/>
</dbReference>
<dbReference type="InterPro" id="IPR036894">
    <property type="entry name" value="YbaB-like_sf"/>
</dbReference>
<keyword evidence="1" id="KW-0238">DNA-binding</keyword>
<organism evidence="3">
    <name type="scientific">Rhizochromulina marina</name>
    <dbReference type="NCBI Taxonomy" id="1034831"/>
    <lineage>
        <taxon>Eukaryota</taxon>
        <taxon>Sar</taxon>
        <taxon>Stramenopiles</taxon>
        <taxon>Ochrophyta</taxon>
        <taxon>Dictyochophyceae</taxon>
        <taxon>Rhizochromulinales</taxon>
        <taxon>Rhizochromulina</taxon>
    </lineage>
</organism>
<proteinExistence type="predicted"/>
<dbReference type="Gene3D" id="3.30.1310.10">
    <property type="entry name" value="Nucleoid-associated protein YbaB-like domain"/>
    <property type="match status" value="1"/>
</dbReference>
<name>A0A7S2WN77_9STRA</name>
<dbReference type="EMBL" id="HBHJ01021173">
    <property type="protein sequence ID" value="CAD9697812.1"/>
    <property type="molecule type" value="Transcribed_RNA"/>
</dbReference>
<sequence>MVRLVVAVFIAVVTAFALPAEGFLGQPLHAARVSRPQTMAPSMLFGGGGKKEDGAKKPGMGDMMEQFKKVQEIGRKTKELQKELAEMQIEEKSEDESVSVTISGQQAMLSAYISKDAMDAGKEEVEKRLMESLQKAHLKSFEVMNTKLMEITKDLDIPGLGGPGGMPGM</sequence>
<gene>
    <name evidence="3" type="ORF">RMAR1173_LOCUS14010</name>
</gene>
<protein>
    <recommendedName>
        <fullName evidence="4">Nucleoid-associated protein</fullName>
    </recommendedName>
</protein>
<feature type="signal peptide" evidence="2">
    <location>
        <begin position="1"/>
        <end position="22"/>
    </location>
</feature>
<dbReference type="AlphaFoldDB" id="A0A7S2WN77"/>
<evidence type="ECO:0000256" key="2">
    <source>
        <dbReference type="SAM" id="SignalP"/>
    </source>
</evidence>
<accession>A0A7S2WN77</accession>
<evidence type="ECO:0000256" key="1">
    <source>
        <dbReference type="ARBA" id="ARBA00023125"/>
    </source>
</evidence>
<reference evidence="3" key="1">
    <citation type="submission" date="2021-01" db="EMBL/GenBank/DDBJ databases">
        <authorList>
            <person name="Corre E."/>
            <person name="Pelletier E."/>
            <person name="Niang G."/>
            <person name="Scheremetjew M."/>
            <person name="Finn R."/>
            <person name="Kale V."/>
            <person name="Holt S."/>
            <person name="Cochrane G."/>
            <person name="Meng A."/>
            <person name="Brown T."/>
            <person name="Cohen L."/>
        </authorList>
    </citation>
    <scope>NUCLEOTIDE SEQUENCE</scope>
    <source>
        <strain evidence="3">CCMP1243</strain>
    </source>
</reference>
<dbReference type="SUPFAM" id="SSF82607">
    <property type="entry name" value="YbaB-like"/>
    <property type="match status" value="1"/>
</dbReference>
<evidence type="ECO:0008006" key="4">
    <source>
        <dbReference type="Google" id="ProtNLM"/>
    </source>
</evidence>
<dbReference type="PANTHER" id="PTHR33449:SF1">
    <property type="entry name" value="NUCLEOID-ASSOCIATED PROTEIN YBAB"/>
    <property type="match status" value="1"/>
</dbReference>
<dbReference type="Pfam" id="PF02575">
    <property type="entry name" value="YbaB_DNA_bd"/>
    <property type="match status" value="1"/>
</dbReference>
<dbReference type="InterPro" id="IPR004401">
    <property type="entry name" value="YbaB/EbfC"/>
</dbReference>
<dbReference type="PANTHER" id="PTHR33449">
    <property type="entry name" value="NUCLEOID-ASSOCIATED PROTEIN YBAB"/>
    <property type="match status" value="1"/>
</dbReference>
<feature type="chain" id="PRO_5030775924" description="Nucleoid-associated protein" evidence="2">
    <location>
        <begin position="23"/>
        <end position="169"/>
    </location>
</feature>
<evidence type="ECO:0000313" key="3">
    <source>
        <dbReference type="EMBL" id="CAD9697812.1"/>
    </source>
</evidence>
<keyword evidence="2" id="KW-0732">Signal</keyword>